<keyword evidence="2" id="KW-1185">Reference proteome</keyword>
<proteinExistence type="predicted"/>
<name>A0ABR2CMX1_9ROSI</name>
<gene>
    <name evidence="1" type="ORF">V6N12_004896</name>
</gene>
<dbReference type="EMBL" id="JBBPBM010000048">
    <property type="protein sequence ID" value="KAK8520976.1"/>
    <property type="molecule type" value="Genomic_DNA"/>
</dbReference>
<reference evidence="1 2" key="1">
    <citation type="journal article" date="2024" name="G3 (Bethesda)">
        <title>Genome assembly of Hibiscus sabdariffa L. provides insights into metabolisms of medicinal natural products.</title>
        <authorList>
            <person name="Kim T."/>
        </authorList>
    </citation>
    <scope>NUCLEOTIDE SEQUENCE [LARGE SCALE GENOMIC DNA]</scope>
    <source>
        <strain evidence="1">TK-2024</strain>
        <tissue evidence="1">Old leaves</tissue>
    </source>
</reference>
<protein>
    <submittedName>
        <fullName evidence="1">Uncharacterized protein</fullName>
    </submittedName>
</protein>
<comment type="caution">
    <text evidence="1">The sequence shown here is derived from an EMBL/GenBank/DDBJ whole genome shotgun (WGS) entry which is preliminary data.</text>
</comment>
<evidence type="ECO:0000313" key="1">
    <source>
        <dbReference type="EMBL" id="KAK8520976.1"/>
    </source>
</evidence>
<sequence>MEGDFSKLDMWYLLTSPMRGITRWCQSMVATQLSSAAHSALFSDTRHFMWKTGFRSTFLFWTIKLNPRDYGFTIEEQLQPIVLDLTKAENAGFSMASCNLT</sequence>
<dbReference type="Proteomes" id="UP001472677">
    <property type="component" value="Unassembled WGS sequence"/>
</dbReference>
<organism evidence="1 2">
    <name type="scientific">Hibiscus sabdariffa</name>
    <name type="common">roselle</name>
    <dbReference type="NCBI Taxonomy" id="183260"/>
    <lineage>
        <taxon>Eukaryota</taxon>
        <taxon>Viridiplantae</taxon>
        <taxon>Streptophyta</taxon>
        <taxon>Embryophyta</taxon>
        <taxon>Tracheophyta</taxon>
        <taxon>Spermatophyta</taxon>
        <taxon>Magnoliopsida</taxon>
        <taxon>eudicotyledons</taxon>
        <taxon>Gunneridae</taxon>
        <taxon>Pentapetalae</taxon>
        <taxon>rosids</taxon>
        <taxon>malvids</taxon>
        <taxon>Malvales</taxon>
        <taxon>Malvaceae</taxon>
        <taxon>Malvoideae</taxon>
        <taxon>Hibiscus</taxon>
    </lineage>
</organism>
<evidence type="ECO:0000313" key="2">
    <source>
        <dbReference type="Proteomes" id="UP001472677"/>
    </source>
</evidence>
<accession>A0ABR2CMX1</accession>